<proteinExistence type="predicted"/>
<reference evidence="2" key="1">
    <citation type="submission" date="2020-05" db="EMBL/GenBank/DDBJ databases">
        <title>WGS assembly of Panicum virgatum.</title>
        <authorList>
            <person name="Lovell J.T."/>
            <person name="Jenkins J."/>
            <person name="Shu S."/>
            <person name="Juenger T.E."/>
            <person name="Schmutz J."/>
        </authorList>
    </citation>
    <scope>NUCLEOTIDE SEQUENCE</scope>
    <source>
        <strain evidence="2">AP13</strain>
    </source>
</reference>
<sequence>MAVGGFTAASAGSGEDAGRRYGGGVTAFVLRGAVLRHGGHGRRHLRLRRRHRGRRVVHGPVPARLLPGRVPPDEGRRRRARRQLLPVRQPAADALHLLALRRRPANRRAPRVAGHGAPRAPHVHGPRRRCGGAANVSMAILGRALLGVGVLELSLAPRRRRTELRRGVDGELTLPAIPGQEIGAQSTHQLTLKLTEPIAGRTHSHTRRICLGGKKKMNSDTGELRAQTLGAERRFPIHRGSMI</sequence>
<feature type="region of interest" description="Disordered" evidence="1">
    <location>
        <begin position="107"/>
        <end position="128"/>
    </location>
</feature>
<evidence type="ECO:0000256" key="1">
    <source>
        <dbReference type="SAM" id="MobiDB-lite"/>
    </source>
</evidence>
<protein>
    <submittedName>
        <fullName evidence="2">Uncharacterized protein</fullName>
    </submittedName>
</protein>
<organism evidence="2 3">
    <name type="scientific">Panicum virgatum</name>
    <name type="common">Blackwell switchgrass</name>
    <dbReference type="NCBI Taxonomy" id="38727"/>
    <lineage>
        <taxon>Eukaryota</taxon>
        <taxon>Viridiplantae</taxon>
        <taxon>Streptophyta</taxon>
        <taxon>Embryophyta</taxon>
        <taxon>Tracheophyta</taxon>
        <taxon>Spermatophyta</taxon>
        <taxon>Magnoliopsida</taxon>
        <taxon>Liliopsida</taxon>
        <taxon>Poales</taxon>
        <taxon>Poaceae</taxon>
        <taxon>PACMAD clade</taxon>
        <taxon>Panicoideae</taxon>
        <taxon>Panicodae</taxon>
        <taxon>Paniceae</taxon>
        <taxon>Panicinae</taxon>
        <taxon>Panicum</taxon>
        <taxon>Panicum sect. Hiantes</taxon>
    </lineage>
</organism>
<dbReference type="EMBL" id="CM029052">
    <property type="protein sequence ID" value="KAG2558517.1"/>
    <property type="molecule type" value="Genomic_DNA"/>
</dbReference>
<evidence type="ECO:0000313" key="2">
    <source>
        <dbReference type="EMBL" id="KAG2558517.1"/>
    </source>
</evidence>
<gene>
    <name evidence="2" type="ORF">PVAP13_8NG272202</name>
</gene>
<dbReference type="AlphaFoldDB" id="A0A8T0P8I4"/>
<evidence type="ECO:0000313" key="3">
    <source>
        <dbReference type="Proteomes" id="UP000823388"/>
    </source>
</evidence>
<keyword evidence="3" id="KW-1185">Reference proteome</keyword>
<comment type="caution">
    <text evidence="2">The sequence shown here is derived from an EMBL/GenBank/DDBJ whole genome shotgun (WGS) entry which is preliminary data.</text>
</comment>
<accession>A0A8T0P8I4</accession>
<dbReference type="Proteomes" id="UP000823388">
    <property type="component" value="Chromosome 8N"/>
</dbReference>
<name>A0A8T0P8I4_PANVG</name>